<reference evidence="2" key="2">
    <citation type="submission" date="2021-01" db="EMBL/GenBank/DDBJ databases">
        <authorList>
            <person name="Schikora-Tamarit M.A."/>
        </authorList>
    </citation>
    <scope>NUCLEOTIDE SEQUENCE</scope>
    <source>
        <strain evidence="2">CBS2887</strain>
    </source>
</reference>
<organism evidence="2 3">
    <name type="scientific">Wickerhamomyces pijperi</name>
    <name type="common">Yeast</name>
    <name type="synonym">Pichia pijperi</name>
    <dbReference type="NCBI Taxonomy" id="599730"/>
    <lineage>
        <taxon>Eukaryota</taxon>
        <taxon>Fungi</taxon>
        <taxon>Dikarya</taxon>
        <taxon>Ascomycota</taxon>
        <taxon>Saccharomycotina</taxon>
        <taxon>Saccharomycetes</taxon>
        <taxon>Phaffomycetales</taxon>
        <taxon>Wickerhamomycetaceae</taxon>
        <taxon>Wickerhamomyces</taxon>
    </lineage>
</organism>
<dbReference type="AlphaFoldDB" id="A0A9P8Q230"/>
<reference evidence="2" key="1">
    <citation type="journal article" date="2021" name="Open Biol.">
        <title>Shared evolutionary footprints suggest mitochondrial oxidative damage underlies multiple complex I losses in fungi.</title>
        <authorList>
            <person name="Schikora-Tamarit M.A."/>
            <person name="Marcet-Houben M."/>
            <person name="Nosek J."/>
            <person name="Gabaldon T."/>
        </authorList>
    </citation>
    <scope>NUCLEOTIDE SEQUENCE</scope>
    <source>
        <strain evidence="2">CBS2887</strain>
    </source>
</reference>
<dbReference type="EMBL" id="JAEUBG010004298">
    <property type="protein sequence ID" value="KAH3681717.1"/>
    <property type="molecule type" value="Genomic_DNA"/>
</dbReference>
<proteinExistence type="predicted"/>
<protein>
    <submittedName>
        <fullName evidence="2">Uncharacterized protein</fullName>
    </submittedName>
</protein>
<name>A0A9P8Q230_WICPI</name>
<dbReference type="Proteomes" id="UP000774326">
    <property type="component" value="Unassembled WGS sequence"/>
</dbReference>
<evidence type="ECO:0000313" key="2">
    <source>
        <dbReference type="EMBL" id="KAH3681717.1"/>
    </source>
</evidence>
<keyword evidence="1" id="KW-0472">Membrane</keyword>
<keyword evidence="1" id="KW-0812">Transmembrane</keyword>
<sequence length="75" mass="7721">MTTGTSGNFFSASSGFFAIPNISLKDLCTLMFFFFSSGSSFFGSSIPSSLAFASAMALSKASKSSSLIIFSTVGS</sequence>
<comment type="caution">
    <text evidence="2">The sequence shown here is derived from an EMBL/GenBank/DDBJ whole genome shotgun (WGS) entry which is preliminary data.</text>
</comment>
<evidence type="ECO:0000256" key="1">
    <source>
        <dbReference type="SAM" id="Phobius"/>
    </source>
</evidence>
<feature type="transmembrane region" description="Helical" evidence="1">
    <location>
        <begin position="30"/>
        <end position="58"/>
    </location>
</feature>
<gene>
    <name evidence="2" type="ORF">WICPIJ_007319</name>
</gene>
<keyword evidence="3" id="KW-1185">Reference proteome</keyword>
<keyword evidence="1" id="KW-1133">Transmembrane helix</keyword>
<accession>A0A9P8Q230</accession>
<evidence type="ECO:0000313" key="3">
    <source>
        <dbReference type="Proteomes" id="UP000774326"/>
    </source>
</evidence>